<organism evidence="2 3">
    <name type="scientific">Schistosoma margrebowiei</name>
    <dbReference type="NCBI Taxonomy" id="48269"/>
    <lineage>
        <taxon>Eukaryota</taxon>
        <taxon>Metazoa</taxon>
        <taxon>Spiralia</taxon>
        <taxon>Lophotrochozoa</taxon>
        <taxon>Platyhelminthes</taxon>
        <taxon>Trematoda</taxon>
        <taxon>Digenea</taxon>
        <taxon>Strigeidida</taxon>
        <taxon>Schistosomatoidea</taxon>
        <taxon>Schistosomatidae</taxon>
        <taxon>Schistosoma</taxon>
    </lineage>
</organism>
<sequence length="40" mass="4369">MKQLHDTTKKLAGSTVNQRSRSTTKKSSQSLKFNNSGTDG</sequence>
<evidence type="ECO:0000313" key="2">
    <source>
        <dbReference type="EMBL" id="VDP23360.1"/>
    </source>
</evidence>
<proteinExistence type="predicted"/>
<dbReference type="AlphaFoldDB" id="A0A183MMG4"/>
<gene>
    <name evidence="2" type="ORF">SMRZ_LOCUS17239</name>
</gene>
<keyword evidence="3" id="KW-1185">Reference proteome</keyword>
<feature type="region of interest" description="Disordered" evidence="1">
    <location>
        <begin position="1"/>
        <end position="40"/>
    </location>
</feature>
<reference evidence="2 3" key="1">
    <citation type="submission" date="2018-11" db="EMBL/GenBank/DDBJ databases">
        <authorList>
            <consortium name="Pathogen Informatics"/>
        </authorList>
    </citation>
    <scope>NUCLEOTIDE SEQUENCE [LARGE SCALE GENOMIC DNA]</scope>
    <source>
        <strain evidence="2 3">Zambia</strain>
    </source>
</reference>
<dbReference type="Proteomes" id="UP000277204">
    <property type="component" value="Unassembled WGS sequence"/>
</dbReference>
<feature type="compositionally biased region" description="Polar residues" evidence="1">
    <location>
        <begin position="31"/>
        <end position="40"/>
    </location>
</feature>
<name>A0A183MMG4_9TREM</name>
<accession>A0A183MMG4</accession>
<dbReference type="EMBL" id="UZAI01017324">
    <property type="protein sequence ID" value="VDP23360.1"/>
    <property type="molecule type" value="Genomic_DNA"/>
</dbReference>
<protein>
    <submittedName>
        <fullName evidence="2">Uncharacterized protein</fullName>
    </submittedName>
</protein>
<evidence type="ECO:0000256" key="1">
    <source>
        <dbReference type="SAM" id="MobiDB-lite"/>
    </source>
</evidence>
<feature type="compositionally biased region" description="Low complexity" evidence="1">
    <location>
        <begin position="18"/>
        <end position="30"/>
    </location>
</feature>
<evidence type="ECO:0000313" key="3">
    <source>
        <dbReference type="Proteomes" id="UP000277204"/>
    </source>
</evidence>